<reference evidence="1" key="1">
    <citation type="submission" date="2021-05" db="EMBL/GenBank/DDBJ databases">
        <authorList>
            <person name="Scholz U."/>
            <person name="Mascher M."/>
            <person name="Fiebig A."/>
        </authorList>
    </citation>
    <scope>NUCLEOTIDE SEQUENCE [LARGE SCALE GENOMIC DNA]</scope>
</reference>
<reference evidence="1" key="2">
    <citation type="submission" date="2025-09" db="UniProtKB">
        <authorList>
            <consortium name="EnsemblPlants"/>
        </authorList>
    </citation>
    <scope>IDENTIFICATION</scope>
</reference>
<sequence length="464" mass="48926">MEPGNGFATGAVVPSSPAVDEHLVSSLRTQAALDFLCKKHGIPTVYTPRPAGDVRRACTPPPPGSICVYAGALEAGMRVPLHGFFCEVLAHFGIAPAQLVPNGWRFMAGFLALCRTVGVPPSLAVFRRIFGLYIVSYKKKGWCCFRARDRSGGLRFTGMPNTPMDWKKLFFFLSSPEPWPCPVEWGEPSKISLVEPVLIGEEKKWEAKILGAYGGGGGGAPVDIITCLSSDGNLSGATSRPPLPSTSSTKVMDPAVYDMMKTMLAAKSSASTKKVKAEPGSNAPGSPSLCGNKRSLAEANGGRECPPRSTPSTALPSGGVCFPPPGCSRKPEHVPSRHGGDTTDWKAARELLQAAITPPQDREFAAREPSDVVKSSYAVILQAVEHTMELGENLVARDAEVAALRAELEEAKASLAASVKREKANLEPESDGAAHLLSPDESEDRGARPAACGAGAGGARALAR</sequence>
<name>A0ACD5ZK92_AVESA</name>
<accession>A0ACD5ZK92</accession>
<dbReference type="EnsemblPlants" id="AVESA.00010b.r2.7AG1205490.1">
    <property type="protein sequence ID" value="AVESA.00010b.r2.7AG1205490.1.CDS"/>
    <property type="gene ID" value="AVESA.00010b.r2.7AG1205490"/>
</dbReference>
<keyword evidence="2" id="KW-1185">Reference proteome</keyword>
<protein>
    <submittedName>
        <fullName evidence="1">Uncharacterized protein</fullName>
    </submittedName>
</protein>
<dbReference type="Proteomes" id="UP001732700">
    <property type="component" value="Chromosome 7A"/>
</dbReference>
<proteinExistence type="predicted"/>
<evidence type="ECO:0000313" key="2">
    <source>
        <dbReference type="Proteomes" id="UP001732700"/>
    </source>
</evidence>
<evidence type="ECO:0000313" key="1">
    <source>
        <dbReference type="EnsemblPlants" id="AVESA.00010b.r2.7AG1205490.1.CDS"/>
    </source>
</evidence>
<organism evidence="1 2">
    <name type="scientific">Avena sativa</name>
    <name type="common">Oat</name>
    <dbReference type="NCBI Taxonomy" id="4498"/>
    <lineage>
        <taxon>Eukaryota</taxon>
        <taxon>Viridiplantae</taxon>
        <taxon>Streptophyta</taxon>
        <taxon>Embryophyta</taxon>
        <taxon>Tracheophyta</taxon>
        <taxon>Spermatophyta</taxon>
        <taxon>Magnoliopsida</taxon>
        <taxon>Liliopsida</taxon>
        <taxon>Poales</taxon>
        <taxon>Poaceae</taxon>
        <taxon>BOP clade</taxon>
        <taxon>Pooideae</taxon>
        <taxon>Poodae</taxon>
        <taxon>Poeae</taxon>
        <taxon>Poeae Chloroplast Group 1 (Aveneae type)</taxon>
        <taxon>Aveninae</taxon>
        <taxon>Avena</taxon>
    </lineage>
</organism>